<evidence type="ECO:0000259" key="1">
    <source>
        <dbReference type="Pfam" id="PF04422"/>
    </source>
</evidence>
<feature type="domain" description="Coenzyme F420 hydrogenase/dehydrogenase beta subunit N-terminal" evidence="1">
    <location>
        <begin position="89"/>
        <end position="151"/>
    </location>
</feature>
<comment type="caution">
    <text evidence="3">The sequence shown here is derived from an EMBL/GenBank/DDBJ whole genome shotgun (WGS) entry which is preliminary data.</text>
</comment>
<dbReference type="InterPro" id="IPR007525">
    <property type="entry name" value="FrhB_FdhB_C"/>
</dbReference>
<dbReference type="GO" id="GO:0052592">
    <property type="term" value="F:oxidoreductase activity, acting on CH or CH2 groups, with an iron-sulfur protein as acceptor"/>
    <property type="evidence" value="ECO:0007669"/>
    <property type="project" value="TreeGrafter"/>
</dbReference>
<feature type="domain" description="Coenzyme F420 hydrogenase/dehydrogenase beta subunit C-terminal" evidence="2">
    <location>
        <begin position="167"/>
        <end position="325"/>
    </location>
</feature>
<evidence type="ECO:0000313" key="3">
    <source>
        <dbReference type="EMBL" id="KGA21696.1"/>
    </source>
</evidence>
<reference evidence="3" key="1">
    <citation type="submission" date="2014-06" db="EMBL/GenBank/DDBJ databases">
        <title>Key roles for freshwater Actinobacteria revealed by deep metagenomic sequencing.</title>
        <authorList>
            <person name="Ghai R."/>
            <person name="Mizuno C.M."/>
            <person name="Picazo A."/>
            <person name="Camacho A."/>
            <person name="Rodriguez-Valera F."/>
        </authorList>
    </citation>
    <scope>NUCLEOTIDE SEQUENCE</scope>
</reference>
<dbReference type="Pfam" id="PF04422">
    <property type="entry name" value="FrhB_FdhB_N"/>
    <property type="match status" value="1"/>
</dbReference>
<dbReference type="Pfam" id="PF04432">
    <property type="entry name" value="FrhB_FdhB_C"/>
    <property type="match status" value="1"/>
</dbReference>
<dbReference type="AlphaFoldDB" id="A0A094R3V7"/>
<dbReference type="PANTHER" id="PTHR31332:SF0">
    <property type="entry name" value="7-HYDROXYMETHYL CHLOROPHYLL A REDUCTASE, CHLOROPLASTIC"/>
    <property type="match status" value="1"/>
</dbReference>
<name>A0A094R3V7_9ZZZZ</name>
<evidence type="ECO:0008006" key="4">
    <source>
        <dbReference type="Google" id="ProtNLM"/>
    </source>
</evidence>
<protein>
    <recommendedName>
        <fullName evidence="4">4Fe-4S ferredoxin-type domain-containing protein</fullName>
    </recommendedName>
</protein>
<dbReference type="PANTHER" id="PTHR31332">
    <property type="entry name" value="7-HYDROXYMETHYL CHLOROPHYLL A REDUCTASE, CHLOROPLASTIC"/>
    <property type="match status" value="1"/>
</dbReference>
<gene>
    <name evidence="3" type="ORF">GM51_0670</name>
</gene>
<evidence type="ECO:0000259" key="2">
    <source>
        <dbReference type="Pfam" id="PF04432"/>
    </source>
</evidence>
<dbReference type="InterPro" id="IPR045220">
    <property type="entry name" value="FRHB/FDHB/HCAR-like"/>
</dbReference>
<sequence>MNVTTDLSGVIASGMCIGCGACEMADTTVRVSLNPKKLIYEPETVGSQAAADVCPAVAVDYEGLQNYLFPGAKIGAYGVVRSVHLSQSTNSARNIAASSGGLIKEVLRNLLSTGDIDGVIALDHVAGIDFAARLVKTPEDVDTLPGSIYHNLKQTPALQILRDTPGRFALVAIPCQLEGMYAWIRSQAPELREKIVLTVGLLCGWQYSHHSINAMGEYLGYDPATISDISYRGGGPIGKLTVTTTDGEVYTASRRVDFGYQVAFDRHFNTNRCHVCINHSNFLADLVVGDAWLPSTVFTKTGVSLVVCRTEFAESVLRRLVDNGSCVSIEVGDDEIRESQTDRVIFGEFAYAYAAFLQNLGLHTPQLIGPNHGFGTLKPERQVASFHRELVRKQSLMAARRYRYMKWRKGTRELRGYIMRYVRWFLVRILRVKSLSGQRKEISKDRFSGFR</sequence>
<proteinExistence type="predicted"/>
<dbReference type="InterPro" id="IPR007516">
    <property type="entry name" value="Co_F420_Hydgase/DH_bsu_N"/>
</dbReference>
<organism evidence="3">
    <name type="scientific">freshwater metagenome</name>
    <dbReference type="NCBI Taxonomy" id="449393"/>
    <lineage>
        <taxon>unclassified sequences</taxon>
        <taxon>metagenomes</taxon>
        <taxon>ecological metagenomes</taxon>
    </lineage>
</organism>
<accession>A0A094R3V7</accession>
<dbReference type="EMBL" id="JNSL01000002">
    <property type="protein sequence ID" value="KGA21696.1"/>
    <property type="molecule type" value="Genomic_DNA"/>
</dbReference>